<gene>
    <name evidence="7" type="ORF">GCM10023187_48100</name>
</gene>
<keyword evidence="8" id="KW-1185">Reference proteome</keyword>
<dbReference type="Pfam" id="PF02653">
    <property type="entry name" value="BPD_transp_2"/>
    <property type="match status" value="1"/>
</dbReference>
<evidence type="ECO:0000256" key="1">
    <source>
        <dbReference type="ARBA" id="ARBA00004651"/>
    </source>
</evidence>
<feature type="transmembrane region" description="Helical" evidence="6">
    <location>
        <begin position="292"/>
        <end position="308"/>
    </location>
</feature>
<evidence type="ECO:0000313" key="7">
    <source>
        <dbReference type="EMBL" id="GAA4416558.1"/>
    </source>
</evidence>
<dbReference type="RefSeq" id="WP_345270604.1">
    <property type="nucleotide sequence ID" value="NZ_BAABHB010000014.1"/>
</dbReference>
<dbReference type="CDD" id="cd06579">
    <property type="entry name" value="TM_PBP1_transp_AraH_like"/>
    <property type="match status" value="1"/>
</dbReference>
<evidence type="ECO:0000256" key="4">
    <source>
        <dbReference type="ARBA" id="ARBA00022989"/>
    </source>
</evidence>
<dbReference type="PANTHER" id="PTHR32196">
    <property type="entry name" value="ABC TRANSPORTER PERMEASE PROTEIN YPHD-RELATED-RELATED"/>
    <property type="match status" value="1"/>
</dbReference>
<dbReference type="InterPro" id="IPR001851">
    <property type="entry name" value="ABC_transp_permease"/>
</dbReference>
<reference evidence="8" key="1">
    <citation type="journal article" date="2019" name="Int. J. Syst. Evol. Microbiol.">
        <title>The Global Catalogue of Microorganisms (GCM) 10K type strain sequencing project: providing services to taxonomists for standard genome sequencing and annotation.</title>
        <authorList>
            <consortium name="The Broad Institute Genomics Platform"/>
            <consortium name="The Broad Institute Genome Sequencing Center for Infectious Disease"/>
            <person name="Wu L."/>
            <person name="Ma J."/>
        </authorList>
    </citation>
    <scope>NUCLEOTIDE SEQUENCE [LARGE SCALE GENOMIC DNA]</scope>
    <source>
        <strain evidence="8">JCM 17925</strain>
    </source>
</reference>
<name>A0ABP8KVS5_9BACT</name>
<dbReference type="EMBL" id="BAABHB010000014">
    <property type="protein sequence ID" value="GAA4416558.1"/>
    <property type="molecule type" value="Genomic_DNA"/>
</dbReference>
<accession>A0ABP8KVS5</accession>
<protein>
    <submittedName>
        <fullName evidence="7">ABC transporter permease</fullName>
    </submittedName>
</protein>
<proteinExistence type="predicted"/>
<comment type="caution">
    <text evidence="7">The sequence shown here is derived from an EMBL/GenBank/DDBJ whole genome shotgun (WGS) entry which is preliminary data.</text>
</comment>
<comment type="subcellular location">
    <subcellularLocation>
        <location evidence="1">Cell membrane</location>
        <topology evidence="1">Multi-pass membrane protein</topology>
    </subcellularLocation>
</comment>
<evidence type="ECO:0000256" key="3">
    <source>
        <dbReference type="ARBA" id="ARBA00022692"/>
    </source>
</evidence>
<evidence type="ECO:0000256" key="6">
    <source>
        <dbReference type="SAM" id="Phobius"/>
    </source>
</evidence>
<feature type="transmembrane region" description="Helical" evidence="6">
    <location>
        <begin position="209"/>
        <end position="231"/>
    </location>
</feature>
<sequence length="335" mass="35823">MLNQILRDRVYTLTLTTLLLCLVSAAVFPATFPTFENFRQLLLNLSIDAIVAVGMMLLLIAGVFDLSVGSVVAFAGGLSAHLMVYYDVPVPVAMLMGLGSAVLIGWINGYLIAYQGINPLIQTLAMMGIVRGGALMVAGAGIQNLPYWYNAIGQSKLLGVQMPVWYMGLVVAAFTFLVNRTVFFRRYYYIGGNEQAAELSGIRVRRMKLYAFMLSATLAGVAGLLLTSRLGAALSTLGRGMELRVITAVILGGASLTGGVGKIPGALLGALFMGLVANIMVIARVSGYWQEIILGLILIIAVWIDLALQRRSAGRQGLARKFSNKPSPEGVGVDQ</sequence>
<feature type="transmembrane region" description="Helical" evidence="6">
    <location>
        <begin position="92"/>
        <end position="112"/>
    </location>
</feature>
<keyword evidence="5 6" id="KW-0472">Membrane</keyword>
<dbReference type="Proteomes" id="UP001500936">
    <property type="component" value="Unassembled WGS sequence"/>
</dbReference>
<feature type="transmembrane region" description="Helical" evidence="6">
    <location>
        <begin position="165"/>
        <end position="188"/>
    </location>
</feature>
<feature type="transmembrane region" description="Helical" evidence="6">
    <location>
        <begin position="124"/>
        <end position="145"/>
    </location>
</feature>
<evidence type="ECO:0000256" key="2">
    <source>
        <dbReference type="ARBA" id="ARBA00022475"/>
    </source>
</evidence>
<feature type="transmembrane region" description="Helical" evidence="6">
    <location>
        <begin position="267"/>
        <end position="286"/>
    </location>
</feature>
<organism evidence="7 8">
    <name type="scientific">Nibrella viscosa</name>
    <dbReference type="NCBI Taxonomy" id="1084524"/>
    <lineage>
        <taxon>Bacteria</taxon>
        <taxon>Pseudomonadati</taxon>
        <taxon>Bacteroidota</taxon>
        <taxon>Cytophagia</taxon>
        <taxon>Cytophagales</taxon>
        <taxon>Spirosomataceae</taxon>
        <taxon>Nibrella</taxon>
    </lineage>
</organism>
<feature type="transmembrane region" description="Helical" evidence="6">
    <location>
        <begin position="41"/>
        <end position="61"/>
    </location>
</feature>
<dbReference type="PANTHER" id="PTHR32196:SF72">
    <property type="entry name" value="RIBOSE IMPORT PERMEASE PROTEIN RBSC"/>
    <property type="match status" value="1"/>
</dbReference>
<keyword evidence="2" id="KW-1003">Cell membrane</keyword>
<keyword evidence="3 6" id="KW-0812">Transmembrane</keyword>
<evidence type="ECO:0000313" key="8">
    <source>
        <dbReference type="Proteomes" id="UP001500936"/>
    </source>
</evidence>
<evidence type="ECO:0000256" key="5">
    <source>
        <dbReference type="ARBA" id="ARBA00023136"/>
    </source>
</evidence>
<keyword evidence="4 6" id="KW-1133">Transmembrane helix</keyword>